<organism evidence="1 2">
    <name type="scientific">Camellia sinensis</name>
    <name type="common">Tea plant</name>
    <name type="synonym">Thea sinensis</name>
    <dbReference type="NCBI Taxonomy" id="4442"/>
    <lineage>
        <taxon>Eukaryota</taxon>
        <taxon>Viridiplantae</taxon>
        <taxon>Streptophyta</taxon>
        <taxon>Embryophyta</taxon>
        <taxon>Tracheophyta</taxon>
        <taxon>Spermatophyta</taxon>
        <taxon>Magnoliopsida</taxon>
        <taxon>eudicotyledons</taxon>
        <taxon>Gunneridae</taxon>
        <taxon>Pentapetalae</taxon>
        <taxon>asterids</taxon>
        <taxon>Ericales</taxon>
        <taxon>Theaceae</taxon>
        <taxon>Camellia</taxon>
    </lineage>
</organism>
<dbReference type="AlphaFoldDB" id="A0A7J7FQ81"/>
<keyword evidence="2" id="KW-1185">Reference proteome</keyword>
<evidence type="ECO:0008006" key="3">
    <source>
        <dbReference type="Google" id="ProtNLM"/>
    </source>
</evidence>
<dbReference type="Proteomes" id="UP000593564">
    <property type="component" value="Unassembled WGS sequence"/>
</dbReference>
<dbReference type="SMART" id="SM00248">
    <property type="entry name" value="ANK"/>
    <property type="match status" value="4"/>
</dbReference>
<dbReference type="EMBL" id="JACBKZ010000015">
    <property type="protein sequence ID" value="KAF5930420.1"/>
    <property type="molecule type" value="Genomic_DNA"/>
</dbReference>
<name>A0A7J7FQ81_CAMSI</name>
<reference evidence="1 2" key="2">
    <citation type="submission" date="2020-07" db="EMBL/GenBank/DDBJ databases">
        <title>Genome assembly of wild tea tree DASZ reveals pedigree and selection history of tea varieties.</title>
        <authorList>
            <person name="Zhang W."/>
        </authorList>
    </citation>
    <scope>NUCLEOTIDE SEQUENCE [LARGE SCALE GENOMIC DNA]</scope>
    <source>
        <strain evidence="2">cv. G240</strain>
        <tissue evidence="1">Leaf</tissue>
    </source>
</reference>
<protein>
    <recommendedName>
        <fullName evidence="3">PGG domain-containing protein</fullName>
    </recommendedName>
</protein>
<dbReference type="PANTHER" id="PTHR24121:SF15">
    <property type="entry name" value="ANKYRIN REPEAT PROTEIN"/>
    <property type="match status" value="1"/>
</dbReference>
<gene>
    <name evidence="1" type="ORF">HYC85_031293</name>
</gene>
<accession>A0A7J7FQ81</accession>
<evidence type="ECO:0000313" key="1">
    <source>
        <dbReference type="EMBL" id="KAF5930420.1"/>
    </source>
</evidence>
<dbReference type="SUPFAM" id="SSF48403">
    <property type="entry name" value="Ankyrin repeat"/>
    <property type="match status" value="1"/>
</dbReference>
<proteinExistence type="predicted"/>
<evidence type="ECO:0000313" key="2">
    <source>
        <dbReference type="Proteomes" id="UP000593564"/>
    </source>
</evidence>
<comment type="caution">
    <text evidence="1">The sequence shown here is derived from an EMBL/GenBank/DDBJ whole genome shotgun (WGS) entry which is preliminary data.</text>
</comment>
<reference evidence="2" key="1">
    <citation type="journal article" date="2020" name="Nat. Commun.">
        <title>Genome assembly of wild tea tree DASZ reveals pedigree and selection history of tea varieties.</title>
        <authorList>
            <person name="Zhang W."/>
            <person name="Zhang Y."/>
            <person name="Qiu H."/>
            <person name="Guo Y."/>
            <person name="Wan H."/>
            <person name="Zhang X."/>
            <person name="Scossa F."/>
            <person name="Alseekh S."/>
            <person name="Zhang Q."/>
            <person name="Wang P."/>
            <person name="Xu L."/>
            <person name="Schmidt M.H."/>
            <person name="Jia X."/>
            <person name="Li D."/>
            <person name="Zhu A."/>
            <person name="Guo F."/>
            <person name="Chen W."/>
            <person name="Ni D."/>
            <person name="Usadel B."/>
            <person name="Fernie A.R."/>
            <person name="Wen W."/>
        </authorList>
    </citation>
    <scope>NUCLEOTIDE SEQUENCE [LARGE SCALE GENOMIC DNA]</scope>
    <source>
        <strain evidence="2">cv. G240</strain>
    </source>
</reference>
<sequence length="255" mass="29211">MMFIIENVKNKNWDGVLTFHKNKDGPVNVRITSTGEAVLHMAVRDRELEALEKLTEKVEMELADNRGNTCLHLAAKMGYTDGCIFLAKNKPDRIRNCNSDNETPLFLAALYGREGTFFVLAQICDNVYGHDITYEYGRRGSDGSTVLHCAINEDFLDLACSIMYRYPEFVHRVDQRGYSPLHLLACKTSSFRSCSRFTWLQQIIDSSVPDGNSWVRKVVESRLDRTANSNGKYIYIHIFVDLLKQRSKHASFIRI</sequence>
<dbReference type="InterPro" id="IPR036770">
    <property type="entry name" value="Ankyrin_rpt-contain_sf"/>
</dbReference>
<dbReference type="Pfam" id="PF12796">
    <property type="entry name" value="Ank_2"/>
    <property type="match status" value="1"/>
</dbReference>
<dbReference type="InterPro" id="IPR002110">
    <property type="entry name" value="Ankyrin_rpt"/>
</dbReference>
<dbReference type="Gene3D" id="1.25.40.20">
    <property type="entry name" value="Ankyrin repeat-containing domain"/>
    <property type="match status" value="1"/>
</dbReference>
<dbReference type="PANTHER" id="PTHR24121">
    <property type="entry name" value="NO MECHANORECEPTOR POTENTIAL C, ISOFORM D-RELATED"/>
    <property type="match status" value="1"/>
</dbReference>